<dbReference type="Gene3D" id="3.40.50.1820">
    <property type="entry name" value="alpha/beta hydrolase"/>
    <property type="match status" value="1"/>
</dbReference>
<dbReference type="InterPro" id="IPR050309">
    <property type="entry name" value="Type-B_Carboxylest/Lipase"/>
</dbReference>
<gene>
    <name evidence="7" type="ORF">N0V83_009687</name>
</gene>
<keyword evidence="8" id="KW-1185">Reference proteome</keyword>
<organism evidence="7 8">
    <name type="scientific">Neocucurbitaria cava</name>
    <dbReference type="NCBI Taxonomy" id="798079"/>
    <lineage>
        <taxon>Eukaryota</taxon>
        <taxon>Fungi</taxon>
        <taxon>Dikarya</taxon>
        <taxon>Ascomycota</taxon>
        <taxon>Pezizomycotina</taxon>
        <taxon>Dothideomycetes</taxon>
        <taxon>Pleosporomycetidae</taxon>
        <taxon>Pleosporales</taxon>
        <taxon>Pleosporineae</taxon>
        <taxon>Cucurbitariaceae</taxon>
        <taxon>Neocucurbitaria</taxon>
    </lineage>
</organism>
<dbReference type="OrthoDB" id="408631at2759"/>
<comment type="caution">
    <text evidence="7">The sequence shown here is derived from an EMBL/GenBank/DDBJ whole genome shotgun (WGS) entry which is preliminary data.</text>
</comment>
<comment type="similarity">
    <text evidence="1 3">Belongs to the type-B carboxylesterase/lipase family.</text>
</comment>
<dbReference type="PANTHER" id="PTHR11559">
    <property type="entry name" value="CARBOXYLESTERASE"/>
    <property type="match status" value="1"/>
</dbReference>
<dbReference type="InterPro" id="IPR019826">
    <property type="entry name" value="Carboxylesterase_B_AS"/>
</dbReference>
<keyword evidence="5" id="KW-0472">Membrane</keyword>
<keyword evidence="2 3" id="KW-0378">Hydrolase</keyword>
<evidence type="ECO:0000256" key="4">
    <source>
        <dbReference type="SAM" id="MobiDB-lite"/>
    </source>
</evidence>
<feature type="region of interest" description="Disordered" evidence="4">
    <location>
        <begin position="562"/>
        <end position="583"/>
    </location>
</feature>
<sequence length="603" mass="66988">MVDARSASPESDGDRIQKRTFSARWLKRRLTVIMIFFGTTLLLIWYFGAFGLGRPYPQPPYEPTQPNGSLVIDLPKYGSFRGTQVISNLRKTKKFSSPVDAWMGIEYSTQPADKERFKAVTWPEPFTGTRNATSNGPACFQNMYGSLGQSEACLTVSIFRPSGIPMDQKLPVLAYLHGGSFVVGSHRSFDGAMFVQKSAQPLMVVTAQYRLGALGSLPGDFMEREGLLNLGIRDQKMMLRFLQRYIENFGGDPQKITLGGQSAGGHSVGIHLFHDYGNDKGKPLFHQAILASGSPTARAFPGVDYALYKKQVDHFMDYVNCPTTPASQALECLRSAEADDIQFISSSLYNANNHNITWPWQPVSPGPLFQKRGSTSGEDGTFFKIPMLISSTTNEGKAFVPHDIDTNNDFLGFWKTLVPGLTPQDLTDLDEMYPDPDTVEDSPYKTEVGTFISAQYERISAAYGDYSYICPVQDTASRLSSADAPVYKARWNTPNHAPTYMGVPHASDASYFNGQVGTQYPEIADLYSAYWASFVVSGDPNTHAQEGAVTWEKYDVKDGKSGRELVVSPPTKGGAQMEDEDKGIRMDQCEWWRDEDRAKRLNK</sequence>
<dbReference type="AlphaFoldDB" id="A0A9W8Y0M2"/>
<dbReference type="InterPro" id="IPR002018">
    <property type="entry name" value="CarbesteraseB"/>
</dbReference>
<accession>A0A9W8Y0M2</accession>
<dbReference type="Pfam" id="PF00135">
    <property type="entry name" value="COesterase"/>
    <property type="match status" value="1"/>
</dbReference>
<proteinExistence type="inferred from homology"/>
<dbReference type="GO" id="GO:0016787">
    <property type="term" value="F:hydrolase activity"/>
    <property type="evidence" value="ECO:0007669"/>
    <property type="project" value="UniProtKB-KW"/>
</dbReference>
<evidence type="ECO:0000313" key="8">
    <source>
        <dbReference type="Proteomes" id="UP001140560"/>
    </source>
</evidence>
<evidence type="ECO:0000259" key="6">
    <source>
        <dbReference type="Pfam" id="PF00135"/>
    </source>
</evidence>
<evidence type="ECO:0000256" key="2">
    <source>
        <dbReference type="ARBA" id="ARBA00022801"/>
    </source>
</evidence>
<evidence type="ECO:0000256" key="3">
    <source>
        <dbReference type="RuleBase" id="RU361235"/>
    </source>
</evidence>
<evidence type="ECO:0000256" key="1">
    <source>
        <dbReference type="ARBA" id="ARBA00005964"/>
    </source>
</evidence>
<name>A0A9W8Y0M2_9PLEO</name>
<reference evidence="7" key="1">
    <citation type="submission" date="2022-10" db="EMBL/GenBank/DDBJ databases">
        <title>Tapping the CABI collections for fungal endophytes: first genome assemblies for Collariella, Neodidymelliopsis, Ascochyta clinopodiicola, Didymella pomorum, Didymosphaeria variabile, Neocosmospora piperis and Neocucurbitaria cava.</title>
        <authorList>
            <person name="Hill R."/>
        </authorList>
    </citation>
    <scope>NUCLEOTIDE SEQUENCE</scope>
    <source>
        <strain evidence="7">IMI 356814</strain>
    </source>
</reference>
<dbReference type="EMBL" id="JAPEUY010000019">
    <property type="protein sequence ID" value="KAJ4363394.1"/>
    <property type="molecule type" value="Genomic_DNA"/>
</dbReference>
<evidence type="ECO:0000256" key="5">
    <source>
        <dbReference type="SAM" id="Phobius"/>
    </source>
</evidence>
<keyword evidence="5" id="KW-1133">Transmembrane helix</keyword>
<dbReference type="Proteomes" id="UP001140560">
    <property type="component" value="Unassembled WGS sequence"/>
</dbReference>
<dbReference type="PROSITE" id="PS00122">
    <property type="entry name" value="CARBOXYLESTERASE_B_1"/>
    <property type="match status" value="1"/>
</dbReference>
<protein>
    <recommendedName>
        <fullName evidence="3">Carboxylic ester hydrolase</fullName>
        <ecNumber evidence="3">3.1.1.-</ecNumber>
    </recommendedName>
</protein>
<evidence type="ECO:0000313" key="7">
    <source>
        <dbReference type="EMBL" id="KAJ4363394.1"/>
    </source>
</evidence>
<keyword evidence="5" id="KW-0812">Transmembrane</keyword>
<dbReference type="InterPro" id="IPR029058">
    <property type="entry name" value="AB_hydrolase_fold"/>
</dbReference>
<dbReference type="EC" id="3.1.1.-" evidence="3"/>
<dbReference type="SUPFAM" id="SSF53474">
    <property type="entry name" value="alpha/beta-Hydrolases"/>
    <property type="match status" value="1"/>
</dbReference>
<feature type="domain" description="Carboxylesterase type B" evidence="6">
    <location>
        <begin position="77"/>
        <end position="558"/>
    </location>
</feature>
<feature type="transmembrane region" description="Helical" evidence="5">
    <location>
        <begin position="30"/>
        <end position="52"/>
    </location>
</feature>